<reference evidence="3" key="2">
    <citation type="submission" date="2019-09" db="UniProtKB">
        <authorList>
            <consortium name="WormBaseParasite"/>
        </authorList>
    </citation>
    <scope>IDENTIFICATION</scope>
</reference>
<accession>A0A3P8DSA5</accession>
<dbReference type="Proteomes" id="UP000050761">
    <property type="component" value="Unassembled WGS sequence"/>
</dbReference>
<dbReference type="WBParaSite" id="HPBE_0001426401-mRNA-1">
    <property type="protein sequence ID" value="HPBE_0001426401-mRNA-1"/>
    <property type="gene ID" value="HPBE_0001426401"/>
</dbReference>
<evidence type="ECO:0000313" key="3">
    <source>
        <dbReference type="WBParaSite" id="HPBE_0001426401-mRNA-1"/>
    </source>
</evidence>
<accession>A0A183FZR0</accession>
<dbReference type="AlphaFoldDB" id="A0A183FZR0"/>
<protein>
    <submittedName>
        <fullName evidence="3">Reverse transcriptase</fullName>
    </submittedName>
</protein>
<dbReference type="EMBL" id="UZAH01028280">
    <property type="protein sequence ID" value="VDO99062.1"/>
    <property type="molecule type" value="Genomic_DNA"/>
</dbReference>
<reference evidence="1 2" key="1">
    <citation type="submission" date="2018-11" db="EMBL/GenBank/DDBJ databases">
        <authorList>
            <consortium name="Pathogen Informatics"/>
        </authorList>
    </citation>
    <scope>NUCLEOTIDE SEQUENCE [LARGE SCALE GENOMIC DNA]</scope>
</reference>
<organism evidence="2 3">
    <name type="scientific">Heligmosomoides polygyrus</name>
    <name type="common">Parasitic roundworm</name>
    <dbReference type="NCBI Taxonomy" id="6339"/>
    <lineage>
        <taxon>Eukaryota</taxon>
        <taxon>Metazoa</taxon>
        <taxon>Ecdysozoa</taxon>
        <taxon>Nematoda</taxon>
        <taxon>Chromadorea</taxon>
        <taxon>Rhabditida</taxon>
        <taxon>Rhabditina</taxon>
        <taxon>Rhabditomorpha</taxon>
        <taxon>Strongyloidea</taxon>
        <taxon>Heligmosomidae</taxon>
        <taxon>Heligmosomoides</taxon>
    </lineage>
</organism>
<gene>
    <name evidence="1" type="ORF">HPBE_LOCUS14265</name>
</gene>
<evidence type="ECO:0000313" key="2">
    <source>
        <dbReference type="Proteomes" id="UP000050761"/>
    </source>
</evidence>
<dbReference type="OrthoDB" id="5901772at2759"/>
<evidence type="ECO:0000313" key="1">
    <source>
        <dbReference type="EMBL" id="VDO99062.1"/>
    </source>
</evidence>
<sequence>MQKREPTVAERLLALVRKRDPKQYFSRADDFELQLDAVPVHDRPLLALLQKLTIALNPDHIFDSKHLGAHDYVQIDAYLRSDLYRSLRSHTTKEVYLPEWSDTDQSRYPQCAVLIVVQNLKDVHDTLALATATVAEAQQVLSDLSQQRFERLLTIQDDEVFAATAQIPPQARSGGAGTKRQMHSPTFSEEIDKLARKAGLRPTPQPIGDIPMDEPHQVAHVAQLGQGSVAYQQFPHAVAAEEEVSAQVATPVVVPAQVAAQPMASMQAVAAPSALFQPIRISLERAVSSDTAELVQDLRSIFRQRDFTPPLSWSHQKRSNRARRRNIIRPISFVDNITTPADSIYSNTIFYISDFIYINPIFYTSTSTTLHILYIFIDFTYGQPSRDRAAATTPTPTMVPVYI</sequence>
<keyword evidence="2" id="KW-1185">Reference proteome</keyword>
<proteinExistence type="predicted"/>
<name>A0A183FZR0_HELPZ</name>